<sequence length="86" mass="9922">MAKIEPGDDPVFGNAAKSEVMLHSGAPANYAHLAFLLRQVDEKLPPYERHVMIQVKLAMDPHEPWHADYERVRGFARRHFVSQRFP</sequence>
<proteinExistence type="predicted"/>
<evidence type="ECO:0000313" key="2">
    <source>
        <dbReference type="Proteomes" id="UP001556118"/>
    </source>
</evidence>
<organism evidence="1 2">
    <name type="scientific">Novosphingobium rhizovicinum</name>
    <dbReference type="NCBI Taxonomy" id="3228928"/>
    <lineage>
        <taxon>Bacteria</taxon>
        <taxon>Pseudomonadati</taxon>
        <taxon>Pseudomonadota</taxon>
        <taxon>Alphaproteobacteria</taxon>
        <taxon>Sphingomonadales</taxon>
        <taxon>Sphingomonadaceae</taxon>
        <taxon>Novosphingobium</taxon>
    </lineage>
</organism>
<dbReference type="RefSeq" id="WP_367773481.1">
    <property type="nucleotide sequence ID" value="NZ_JBFNXR010000039.1"/>
</dbReference>
<accession>A0ABV3RC45</accession>
<keyword evidence="2" id="KW-1185">Reference proteome</keyword>
<protein>
    <submittedName>
        <fullName evidence="1">Uncharacterized protein</fullName>
    </submittedName>
</protein>
<gene>
    <name evidence="1" type="ORF">ABUH87_10940</name>
</gene>
<dbReference type="Proteomes" id="UP001556118">
    <property type="component" value="Unassembled WGS sequence"/>
</dbReference>
<dbReference type="EMBL" id="JBFNXR010000039">
    <property type="protein sequence ID" value="MEW9855671.1"/>
    <property type="molecule type" value="Genomic_DNA"/>
</dbReference>
<comment type="caution">
    <text evidence="1">The sequence shown here is derived from an EMBL/GenBank/DDBJ whole genome shotgun (WGS) entry which is preliminary data.</text>
</comment>
<evidence type="ECO:0000313" key="1">
    <source>
        <dbReference type="EMBL" id="MEW9855671.1"/>
    </source>
</evidence>
<reference evidence="1 2" key="1">
    <citation type="submission" date="2024-06" db="EMBL/GenBank/DDBJ databases">
        <title>Novosphingobium rhizovicinus M1R2S20.</title>
        <authorList>
            <person name="Sun J.-Q."/>
        </authorList>
    </citation>
    <scope>NUCLEOTIDE SEQUENCE [LARGE SCALE GENOMIC DNA]</scope>
    <source>
        <strain evidence="1 2">M1R2S20</strain>
    </source>
</reference>
<name>A0ABV3RC45_9SPHN</name>